<comment type="caution">
    <text evidence="1">The sequence shown here is derived from an EMBL/GenBank/DDBJ whole genome shotgun (WGS) entry which is preliminary data.</text>
</comment>
<organism evidence="1 2">
    <name type="scientific">Diphasiastrum complanatum</name>
    <name type="common">Issler's clubmoss</name>
    <name type="synonym">Lycopodium complanatum</name>
    <dbReference type="NCBI Taxonomy" id="34168"/>
    <lineage>
        <taxon>Eukaryota</taxon>
        <taxon>Viridiplantae</taxon>
        <taxon>Streptophyta</taxon>
        <taxon>Embryophyta</taxon>
        <taxon>Tracheophyta</taxon>
        <taxon>Lycopodiopsida</taxon>
        <taxon>Lycopodiales</taxon>
        <taxon>Lycopodiaceae</taxon>
        <taxon>Lycopodioideae</taxon>
        <taxon>Diphasiastrum</taxon>
    </lineage>
</organism>
<reference evidence="2" key="1">
    <citation type="journal article" date="2024" name="Proc. Natl. Acad. Sci. U.S.A.">
        <title>Extraordinary preservation of gene collinearity over three hundred million years revealed in homosporous lycophytes.</title>
        <authorList>
            <person name="Li C."/>
            <person name="Wickell D."/>
            <person name="Kuo L.Y."/>
            <person name="Chen X."/>
            <person name="Nie B."/>
            <person name="Liao X."/>
            <person name="Peng D."/>
            <person name="Ji J."/>
            <person name="Jenkins J."/>
            <person name="Williams M."/>
            <person name="Shu S."/>
            <person name="Plott C."/>
            <person name="Barry K."/>
            <person name="Rajasekar S."/>
            <person name="Grimwood J."/>
            <person name="Han X."/>
            <person name="Sun S."/>
            <person name="Hou Z."/>
            <person name="He W."/>
            <person name="Dai G."/>
            <person name="Sun C."/>
            <person name="Schmutz J."/>
            <person name="Leebens-Mack J.H."/>
            <person name="Li F.W."/>
            <person name="Wang L."/>
        </authorList>
    </citation>
    <scope>NUCLEOTIDE SEQUENCE [LARGE SCALE GENOMIC DNA]</scope>
    <source>
        <strain evidence="2">cv. PW_Plant_1</strain>
    </source>
</reference>
<dbReference type="EMBL" id="CM055109">
    <property type="protein sequence ID" value="KAJ7522313.1"/>
    <property type="molecule type" value="Genomic_DNA"/>
</dbReference>
<evidence type="ECO:0000313" key="2">
    <source>
        <dbReference type="Proteomes" id="UP001162992"/>
    </source>
</evidence>
<sequence>MIWEWSQKHSDVIGDRGIRMEPREALQRNTSSETKGKGGLGSQMQAKDLQDNVKVIDWLNFENSLANLCGTAKVLARARLEKEALAQKLETSLEARSKSLRRVDNLEFLQKELESRKLRLESLKISLEKNIKQVAKDRELLLPSAQSLLISSRALISAQGRVQEANRLLAGEGGYLHLIQLRKLLFIRRCFMVAQVAVLYPLARCNCAGIAATKYACSSRLPLSDSLGKHFSDDESTSKRGNLPLNILGLHILTPRIEASRLSVDKQNHEGTATALGYVAHVVLLVASYLDVHLRYPIRFGASCSYVQDYSPANERRMIMEPSTVVPLGEGTPNSAVEFPLFSKGQDLTRAAYAIYLLNKDLEQLLNSLGVESVGPRHTLSNLHKVLSTIFSGKKSLV</sequence>
<protein>
    <submittedName>
        <fullName evidence="1">Uncharacterized protein</fullName>
    </submittedName>
</protein>
<evidence type="ECO:0000313" key="1">
    <source>
        <dbReference type="EMBL" id="KAJ7522313.1"/>
    </source>
</evidence>
<proteinExistence type="predicted"/>
<keyword evidence="2" id="KW-1185">Reference proteome</keyword>
<accession>A0ACC2AXQ9</accession>
<dbReference type="Proteomes" id="UP001162992">
    <property type="component" value="Chromosome 18"/>
</dbReference>
<gene>
    <name evidence="1" type="ORF">O6H91_18G005900</name>
</gene>
<name>A0ACC2AXQ9_DIPCM</name>